<dbReference type="PANTHER" id="PTHR10841:SF17">
    <property type="entry name" value="SYNAPSIN"/>
    <property type="match status" value="1"/>
</dbReference>
<evidence type="ECO:0000259" key="6">
    <source>
        <dbReference type="Pfam" id="PF02078"/>
    </source>
</evidence>
<feature type="domain" description="Synapsin ATP-binding" evidence="7">
    <location>
        <begin position="257"/>
        <end position="458"/>
    </location>
</feature>
<dbReference type="InterPro" id="IPR020897">
    <property type="entry name" value="Synapsin_pre-ATP-grasp_dom"/>
</dbReference>
<dbReference type="PANTHER" id="PTHR10841">
    <property type="entry name" value="SYNAPSIN"/>
    <property type="match status" value="1"/>
</dbReference>
<feature type="compositionally biased region" description="Low complexity" evidence="5">
    <location>
        <begin position="106"/>
        <end position="117"/>
    </location>
</feature>
<feature type="region of interest" description="Disordered" evidence="5">
    <location>
        <begin position="34"/>
        <end position="124"/>
    </location>
</feature>
<dbReference type="Gene3D" id="3.40.50.20">
    <property type="match status" value="1"/>
</dbReference>
<dbReference type="InterPro" id="IPR013815">
    <property type="entry name" value="ATP_grasp_subdomain_1"/>
</dbReference>
<feature type="region of interest" description="Disordered" evidence="5">
    <location>
        <begin position="528"/>
        <end position="573"/>
    </location>
</feature>
<keyword evidence="9" id="KW-1185">Reference proteome</keyword>
<dbReference type="Gene3D" id="3.30.470.20">
    <property type="entry name" value="ATP-grasp fold, B domain"/>
    <property type="match status" value="1"/>
</dbReference>
<keyword evidence="3" id="KW-0770">Synapse</keyword>
<feature type="compositionally biased region" description="Pro residues" evidence="5">
    <location>
        <begin position="486"/>
        <end position="497"/>
    </location>
</feature>
<feature type="compositionally biased region" description="Low complexity" evidence="5">
    <location>
        <begin position="536"/>
        <end position="550"/>
    </location>
</feature>
<evidence type="ECO:0000256" key="4">
    <source>
        <dbReference type="ARBA" id="ARBA00034103"/>
    </source>
</evidence>
<proteinExistence type="inferred from homology"/>
<name>A0ABN7BB13_9HEMI</name>
<evidence type="ECO:0000256" key="1">
    <source>
        <dbReference type="ARBA" id="ARBA00008243"/>
    </source>
</evidence>
<evidence type="ECO:0000256" key="5">
    <source>
        <dbReference type="SAM" id="MobiDB-lite"/>
    </source>
</evidence>
<dbReference type="InterPro" id="IPR020898">
    <property type="entry name" value="Synapsin_ATP-bd_dom"/>
</dbReference>
<feature type="domain" description="Synapsin pre-ATP-grasp" evidence="6">
    <location>
        <begin position="154"/>
        <end position="255"/>
    </location>
</feature>
<dbReference type="EMBL" id="AP028919">
    <property type="protein sequence ID" value="BET00013.1"/>
    <property type="molecule type" value="Genomic_DNA"/>
</dbReference>
<evidence type="ECO:0000313" key="9">
    <source>
        <dbReference type="Proteomes" id="UP001307889"/>
    </source>
</evidence>
<feature type="compositionally biased region" description="Pro residues" evidence="5">
    <location>
        <begin position="551"/>
        <end position="560"/>
    </location>
</feature>
<evidence type="ECO:0000256" key="3">
    <source>
        <dbReference type="ARBA" id="ARBA00023018"/>
    </source>
</evidence>
<dbReference type="Pfam" id="PF02078">
    <property type="entry name" value="Synapsin"/>
    <property type="match status" value="1"/>
</dbReference>
<evidence type="ECO:0000313" key="8">
    <source>
        <dbReference type="EMBL" id="BET00013.1"/>
    </source>
</evidence>
<sequence length="587" mass="63214">MRIKSLAVPESFKQSFATNVSYLKRRSQALGQRHFSFSSGDLSSEFDDEGQMEGEPRGPEEGPSPQGQGPAPGPQAPPAPQSAAPSSGPPPSSLSFGRAGPGSGPGSKTTSAPSSPSKTRESLLQRVQSLTGAAKEQGANLIGAAVSTARPAFNKDRCFTLLVIDDQNTDWSKYFRVRRIHGDYDIRVEQAEFRELSLIASSDQGTLVNMTVIRGGTRVARSFRPDFVLVRQNLRDAGEDYKQILLGLKFGGVPSINTLSAIYNFQDKPWVFGHLISLQKRLGKENFPLIDQTFYPHWKEMMSSSRLPAVIKIGHAHSGMGKMKVENNSDFQDVASVVAVANTYCTAEPYIDSKYDIHIQKIGNNYKAFMRKSISGNWKTNTGSAMLEQIQMLDRYRSWIDAVSELFGGLDMCALEVIVGREGREAIIEVNDCALSLMGDSQEEDRRIIADLVCQKMQAVCKPAVAGMTKATSRTSVSSYVEDDAPPPIEPRPSPSPEPRRDSQASQSSALSGFSSVSAVAQQAVAAARPAFGRQSSTASTTGSITGVPAAGPPSAPGGPPTGGTAEDTEDTMKNLRKTFAGIFGDM</sequence>
<protein>
    <submittedName>
        <fullName evidence="8">Synapsin, N-terminal domain</fullName>
    </submittedName>
</protein>
<evidence type="ECO:0000256" key="2">
    <source>
        <dbReference type="ARBA" id="ARBA00022553"/>
    </source>
</evidence>
<reference evidence="8 9" key="1">
    <citation type="submission" date="2023-09" db="EMBL/GenBank/DDBJ databases">
        <title>Nesidiocoris tenuis whole genome shotgun sequence.</title>
        <authorList>
            <person name="Shibata T."/>
            <person name="Shimoda M."/>
            <person name="Kobayashi T."/>
            <person name="Uehara T."/>
        </authorList>
    </citation>
    <scope>NUCLEOTIDE SEQUENCE [LARGE SCALE GENOMIC DNA]</scope>
    <source>
        <strain evidence="8 9">Japan</strain>
    </source>
</reference>
<dbReference type="Pfam" id="PF02750">
    <property type="entry name" value="Synapsin_C"/>
    <property type="match status" value="1"/>
</dbReference>
<dbReference type="Proteomes" id="UP001307889">
    <property type="component" value="Chromosome 11"/>
</dbReference>
<gene>
    <name evidence="8" type="ORF">NTJ_12826</name>
</gene>
<accession>A0ABN7BB13</accession>
<dbReference type="PRINTS" id="PR01368">
    <property type="entry name" value="SYNAPSIN"/>
</dbReference>
<dbReference type="InterPro" id="IPR001359">
    <property type="entry name" value="Synapsin"/>
</dbReference>
<dbReference type="SUPFAM" id="SSF56059">
    <property type="entry name" value="Glutathione synthetase ATP-binding domain-like"/>
    <property type="match status" value="1"/>
</dbReference>
<dbReference type="SUPFAM" id="SSF52440">
    <property type="entry name" value="PreATP-grasp domain"/>
    <property type="match status" value="1"/>
</dbReference>
<comment type="subcellular location">
    <subcellularLocation>
        <location evidence="4">Synapse</location>
    </subcellularLocation>
</comment>
<keyword evidence="2" id="KW-0597">Phosphoprotein</keyword>
<organism evidence="8 9">
    <name type="scientific">Nesidiocoris tenuis</name>
    <dbReference type="NCBI Taxonomy" id="355587"/>
    <lineage>
        <taxon>Eukaryota</taxon>
        <taxon>Metazoa</taxon>
        <taxon>Ecdysozoa</taxon>
        <taxon>Arthropoda</taxon>
        <taxon>Hexapoda</taxon>
        <taxon>Insecta</taxon>
        <taxon>Pterygota</taxon>
        <taxon>Neoptera</taxon>
        <taxon>Paraneoptera</taxon>
        <taxon>Hemiptera</taxon>
        <taxon>Heteroptera</taxon>
        <taxon>Panheteroptera</taxon>
        <taxon>Cimicomorpha</taxon>
        <taxon>Miridae</taxon>
        <taxon>Dicyphina</taxon>
        <taxon>Nesidiocoris</taxon>
    </lineage>
</organism>
<feature type="region of interest" description="Disordered" evidence="5">
    <location>
        <begin position="472"/>
        <end position="512"/>
    </location>
</feature>
<feature type="compositionally biased region" description="Pro residues" evidence="5">
    <location>
        <begin position="71"/>
        <end position="80"/>
    </location>
</feature>
<comment type="similarity">
    <text evidence="1">Belongs to the synapsin family.</text>
</comment>
<evidence type="ECO:0000259" key="7">
    <source>
        <dbReference type="Pfam" id="PF02750"/>
    </source>
</evidence>
<dbReference type="Gene3D" id="3.30.1490.20">
    <property type="entry name" value="ATP-grasp fold, A domain"/>
    <property type="match status" value="1"/>
</dbReference>
<dbReference type="InterPro" id="IPR016185">
    <property type="entry name" value="PreATP-grasp_dom_sf"/>
</dbReference>